<evidence type="ECO:0000313" key="5">
    <source>
        <dbReference type="EMBL" id="EXB41003.1"/>
    </source>
</evidence>
<evidence type="ECO:0008006" key="7">
    <source>
        <dbReference type="Google" id="ProtNLM"/>
    </source>
</evidence>
<dbReference type="GO" id="GO:0032502">
    <property type="term" value="P:developmental process"/>
    <property type="evidence" value="ECO:0007669"/>
    <property type="project" value="TreeGrafter"/>
</dbReference>
<evidence type="ECO:0000256" key="1">
    <source>
        <dbReference type="ARBA" id="ARBA00007558"/>
    </source>
</evidence>
<evidence type="ECO:0000313" key="6">
    <source>
        <dbReference type="Proteomes" id="UP000030645"/>
    </source>
</evidence>
<organism evidence="5 6">
    <name type="scientific">Morus notabilis</name>
    <dbReference type="NCBI Taxonomy" id="981085"/>
    <lineage>
        <taxon>Eukaryota</taxon>
        <taxon>Viridiplantae</taxon>
        <taxon>Streptophyta</taxon>
        <taxon>Embryophyta</taxon>
        <taxon>Tracheophyta</taxon>
        <taxon>Spermatophyta</taxon>
        <taxon>Magnoliopsida</taxon>
        <taxon>eudicotyledons</taxon>
        <taxon>Gunneridae</taxon>
        <taxon>Pentapetalae</taxon>
        <taxon>rosids</taxon>
        <taxon>fabids</taxon>
        <taxon>Rosales</taxon>
        <taxon>Moraceae</taxon>
        <taxon>Moreae</taxon>
        <taxon>Morus</taxon>
    </lineage>
</organism>
<dbReference type="PANTHER" id="PTHR12770">
    <property type="entry name" value="RUS1 FAMILY PROTEIN C16ORF58"/>
    <property type="match status" value="1"/>
</dbReference>
<accession>W9QWX2</accession>
<proteinExistence type="inferred from homology"/>
<dbReference type="AlphaFoldDB" id="W9QWX2"/>
<feature type="domain" description="Protein root UVB sensitive/RUS" evidence="3">
    <location>
        <begin position="164"/>
        <end position="396"/>
    </location>
</feature>
<dbReference type="Proteomes" id="UP000030645">
    <property type="component" value="Unassembled WGS sequence"/>
</dbReference>
<feature type="compositionally biased region" description="Gly residues" evidence="2">
    <location>
        <begin position="58"/>
        <end position="79"/>
    </location>
</feature>
<dbReference type="EMBL" id="KE343785">
    <property type="protein sequence ID" value="EXB41003.1"/>
    <property type="molecule type" value="Genomic_DNA"/>
</dbReference>
<name>W9QWX2_9ROSA</name>
<gene>
    <name evidence="5" type="ORF">L484_020738</name>
</gene>
<protein>
    <recommendedName>
        <fullName evidence="7">Protein root UVB sensitive 1</fullName>
    </recommendedName>
</protein>
<reference evidence="6" key="1">
    <citation type="submission" date="2013-01" db="EMBL/GenBank/DDBJ databases">
        <title>Draft Genome Sequence of a Mulberry Tree, Morus notabilis C.K. Schneid.</title>
        <authorList>
            <person name="He N."/>
            <person name="Zhao S."/>
        </authorList>
    </citation>
    <scope>NUCLEOTIDE SEQUENCE</scope>
</reference>
<keyword evidence="6" id="KW-1185">Reference proteome</keyword>
<dbReference type="OrthoDB" id="1189305at2759"/>
<evidence type="ECO:0000259" key="3">
    <source>
        <dbReference type="Pfam" id="PF04884"/>
    </source>
</evidence>
<feature type="domain" description="Root UVB sensitive protein C-terminal" evidence="4">
    <location>
        <begin position="419"/>
        <end position="556"/>
    </location>
</feature>
<dbReference type="InterPro" id="IPR006968">
    <property type="entry name" value="RUS_fam"/>
</dbReference>
<dbReference type="Pfam" id="PF04884">
    <property type="entry name" value="UVB_sens_prot"/>
    <property type="match status" value="1"/>
</dbReference>
<feature type="region of interest" description="Disordered" evidence="2">
    <location>
        <begin position="58"/>
        <end position="88"/>
    </location>
</feature>
<dbReference type="Pfam" id="PF24160">
    <property type="entry name" value="UVB_sens_C"/>
    <property type="match status" value="1"/>
</dbReference>
<evidence type="ECO:0000256" key="2">
    <source>
        <dbReference type="SAM" id="MobiDB-lite"/>
    </source>
</evidence>
<dbReference type="eggNOG" id="KOG4249">
    <property type="taxonomic scope" value="Eukaryota"/>
</dbReference>
<dbReference type="KEGG" id="mnt:21403624"/>
<dbReference type="PANTHER" id="PTHR12770:SF22">
    <property type="entry name" value="PROTEIN ROOT UVB SENSITIVE 1, CHLOROPLASTIC"/>
    <property type="match status" value="1"/>
</dbReference>
<dbReference type="GO" id="GO:0009941">
    <property type="term" value="C:chloroplast envelope"/>
    <property type="evidence" value="ECO:0007669"/>
    <property type="project" value="TreeGrafter"/>
</dbReference>
<dbReference type="InterPro" id="IPR055412">
    <property type="entry name" value="UVB_sens_C"/>
</dbReference>
<evidence type="ECO:0000259" key="4">
    <source>
        <dbReference type="Pfam" id="PF24160"/>
    </source>
</evidence>
<dbReference type="GO" id="GO:0010224">
    <property type="term" value="P:response to UV-B"/>
    <property type="evidence" value="ECO:0007669"/>
    <property type="project" value="TreeGrafter"/>
</dbReference>
<comment type="similarity">
    <text evidence="1">Belongs to the RUS1 family.</text>
</comment>
<sequence>MEGCACCCSTSPASPFLSKPSQQRQLSGFHRLTLPLKPPIPLIRLRLRATLCSSFTEGGGGGGGGGRNGGGGGGRNGGGWDDDGDGDGSIGSLGIPTGSILLLSLFFCSRLARAQSLSSSVWEVKGGKWILLVPNDLDDTFVVDSLFPSTSSTRPVSPLNLWLEKCRQLVMRLMLPEGYPESVTSDYLDYSLWRAVQGVASQISAVLATQSLLYAVGLGKGAIPTAAALNWVLKDGIGYLSKIMLSKYGRHFDVNPKGWRLFADLLENAAFGFEMLTPAFPHLFVPIGAVAGAGRSAATLIQAATRSCFFAGFAAQRNFAEVIAKGEAQGMVSKSIGIAMGIGLANCIGTSTPLALASFSVVTFIHMYCNLKSYQSIQLRTLNPYRASLVFSEYLLSGQAPPIKEVNDEDPLFPAVPVLNVKPVNKEQPAVLSAEAKVAAAEIDNRLLLGSKLSDVVNNHKDVLALFDLYRNEGYILTEHNGRFCVVLKETCSPHDMLKAMFHVNYLYWLEKNAGIDGASPYLDSKPGGRLQISLDYVEREFNHVKIDGESAGWATDGLIARPLPNRIRPGFVASPNST</sequence>
<dbReference type="InterPro" id="IPR054549">
    <property type="entry name" value="UVB_sens_RUS_dom"/>
</dbReference>